<evidence type="ECO:0000313" key="4">
    <source>
        <dbReference type="Proteomes" id="UP000195602"/>
    </source>
</evidence>
<comment type="caution">
    <text evidence="3">The sequence shown here is derived from an EMBL/GenBank/DDBJ whole genome shotgun (WGS) entry which is preliminary data.</text>
</comment>
<feature type="compositionally biased region" description="Polar residues" evidence="1">
    <location>
        <begin position="856"/>
        <end position="872"/>
    </location>
</feature>
<feature type="region of interest" description="Disordered" evidence="1">
    <location>
        <begin position="148"/>
        <end position="196"/>
    </location>
</feature>
<feature type="compositionally biased region" description="Low complexity" evidence="1">
    <location>
        <begin position="55"/>
        <end position="65"/>
    </location>
</feature>
<proteinExistence type="predicted"/>
<evidence type="ECO:0000256" key="1">
    <source>
        <dbReference type="SAM" id="MobiDB-lite"/>
    </source>
</evidence>
<feature type="region of interest" description="Disordered" evidence="1">
    <location>
        <begin position="55"/>
        <end position="76"/>
    </location>
</feature>
<dbReference type="SMART" id="SM01017">
    <property type="entry name" value="Arrestin_C"/>
    <property type="match status" value="1"/>
</dbReference>
<feature type="compositionally biased region" description="Low complexity" evidence="1">
    <location>
        <begin position="600"/>
        <end position="618"/>
    </location>
</feature>
<dbReference type="InterPro" id="IPR011022">
    <property type="entry name" value="Arrestin_C-like"/>
</dbReference>
<dbReference type="KEGG" id="clus:A9F13_01g02816"/>
<dbReference type="Proteomes" id="UP000195602">
    <property type="component" value="Unassembled WGS sequence"/>
</dbReference>
<gene>
    <name evidence="3" type="ORF">A9F13_01g02816</name>
</gene>
<feature type="region of interest" description="Disordered" evidence="1">
    <location>
        <begin position="582"/>
        <end position="620"/>
    </location>
</feature>
<feature type="compositionally biased region" description="Polar residues" evidence="1">
    <location>
        <begin position="904"/>
        <end position="919"/>
    </location>
</feature>
<protein>
    <recommendedName>
        <fullName evidence="2">Arrestin C-terminal-like domain-containing protein</fullName>
    </recommendedName>
</protein>
<dbReference type="Pfam" id="PF02752">
    <property type="entry name" value="Arrestin_C"/>
    <property type="match status" value="1"/>
</dbReference>
<feature type="compositionally biased region" description="Low complexity" evidence="1">
    <location>
        <begin position="880"/>
        <end position="894"/>
    </location>
</feature>
<dbReference type="AlphaFoldDB" id="A0AA91Q4C8"/>
<name>A0AA91Q4C8_CLALS</name>
<evidence type="ECO:0000313" key="3">
    <source>
        <dbReference type="EMBL" id="OVF10852.1"/>
    </source>
</evidence>
<reference evidence="3 4" key="1">
    <citation type="submission" date="2017-04" db="EMBL/GenBank/DDBJ databases">
        <title>Draft genome of the yeast Clavispora lusitaniae type strain CBS 6936.</title>
        <authorList>
            <person name="Durrens P."/>
            <person name="Klopp C."/>
            <person name="Biteau N."/>
            <person name="Fitton-Ouhabi V."/>
            <person name="Dementhon K."/>
            <person name="Accoceberry I."/>
            <person name="Sherman D.J."/>
            <person name="Noel T."/>
        </authorList>
    </citation>
    <scope>NUCLEOTIDE SEQUENCE [LARGE SCALE GENOMIC DNA]</scope>
    <source>
        <strain evidence="3 4">CBS 6936</strain>
    </source>
</reference>
<feature type="compositionally biased region" description="Polar residues" evidence="1">
    <location>
        <begin position="186"/>
        <end position="196"/>
    </location>
</feature>
<organism evidence="3 4">
    <name type="scientific">Clavispora lusitaniae</name>
    <name type="common">Candida lusitaniae</name>
    <dbReference type="NCBI Taxonomy" id="36911"/>
    <lineage>
        <taxon>Eukaryota</taxon>
        <taxon>Fungi</taxon>
        <taxon>Dikarya</taxon>
        <taxon>Ascomycota</taxon>
        <taxon>Saccharomycotina</taxon>
        <taxon>Pichiomycetes</taxon>
        <taxon>Metschnikowiaceae</taxon>
        <taxon>Clavispora</taxon>
    </lineage>
</organism>
<feature type="domain" description="Arrestin C-terminal-like" evidence="2">
    <location>
        <begin position="425"/>
        <end position="728"/>
    </location>
</feature>
<evidence type="ECO:0000259" key="2">
    <source>
        <dbReference type="SMART" id="SM01017"/>
    </source>
</evidence>
<feature type="region of interest" description="Disordered" evidence="1">
    <location>
        <begin position="856"/>
        <end position="968"/>
    </location>
</feature>
<dbReference type="EMBL" id="LYUB02000001">
    <property type="protein sequence ID" value="OVF10852.1"/>
    <property type="molecule type" value="Genomic_DNA"/>
</dbReference>
<sequence length="1027" mass="112971">MTGFSLERLKHKVGRRMSDSSVFDFAPSSEHRNSLSNPSIIVSEPDSAYNRLRASSLSMSNTSTRSRSRSVSKKQAKELIRQETAGVVSKKLLTILHDLGLQQPIALKSTSGLGSTGPTSKSIKIHVSNSNDCLYLAPASSASFTYEDAENGGNDIEEDTDISFTGDNIPESLNGTDETDSDAPANESSSVLDHTNLRPFNSPNYLCTKIDAHTPVPHVFGIIVELMKDICVKNVKVDLSSDVSLLWPTGEGHNRFNVKEKFKIGALEWNLSLQDADYYINTSNSNDTRFSHVSPNDLKRRTRKYKLANVHELAEGTDPINTKKRSLLSFSEPSHDSSSSSSFETHKAGLYVFLLPVLFPSHIPASVTSINGMLAHILNISVSRVSDKLIRRSNVIASYNLPMVRTPPSLANSTADKPIYVNRTWNDALHYVITFPRKYIALGSEHTVNLKLIPLVKDVIIKRIKFNILERITYVSRDMSKEYDYDSEDPFNCRNNRKNKERVVPLCELKTKQKNLSNHQVEPFKEVVIKCPENNLLYSCYEADDDGDHDPLSKRESADSVMIASPLDINVALPFLTTKGDKEFKSPSYEEPTDLEGRKSFSSQRNSFSRSRAGSVSSTMCPSSPIIGSLETQISHMNGISGDLDEDVLTLQSTEMVPEGSQRNDSYALGYTSASRALAPDSNFRHIQVTHRLQVCFRISKPDQNDNNRMHHYEVVIDTPLILLSARCSEDSTQLPKYDDIEAGFSPPTSREVNFRMPSFNRNGVSIRQLGDDNFEQLPSFEEATSTPASPMMRSVSLGDNALSRVNSLLPLDPAPAYDSLPTPINPSDIGSSLSIDDLVIDTPNANTNIRKSSIKASLQSSFAPVPTTRSDPLSEDSRSTNSKTSSSSNPDGSYTPNIYGPPSINSGSGDDTVSTYSSIHMHVKPDLDTETNDSGGQDSGMIADRESGAGDMSTDDACEHSGNSSANEAESIITHDTNFGQRIPLLTNESVDSVAISTAQCTDHDLAKASTDTLNRDTRPVDMYHV</sequence>
<accession>A0AA91Q4C8</accession>
<feature type="compositionally biased region" description="Polar residues" evidence="1">
    <location>
        <begin position="162"/>
        <end position="176"/>
    </location>
</feature>
<feature type="compositionally biased region" description="Acidic residues" evidence="1">
    <location>
        <begin position="148"/>
        <end position="161"/>
    </location>
</feature>